<evidence type="ECO:0000256" key="2">
    <source>
        <dbReference type="ARBA" id="ARBA00005695"/>
    </source>
</evidence>
<evidence type="ECO:0000313" key="8">
    <source>
        <dbReference type="EMBL" id="ACV06954.1"/>
    </source>
</evidence>
<evidence type="ECO:0000256" key="5">
    <source>
        <dbReference type="SAM" id="MobiDB-lite"/>
    </source>
</evidence>
<evidence type="ECO:0000256" key="4">
    <source>
        <dbReference type="ARBA" id="ARBA00022729"/>
    </source>
</evidence>
<dbReference type="PANTHER" id="PTHR30290:SF9">
    <property type="entry name" value="OLIGOPEPTIDE-BINDING PROTEIN APPA"/>
    <property type="match status" value="1"/>
</dbReference>
<feature type="chain" id="PRO_5002980249" evidence="6">
    <location>
        <begin position="25"/>
        <end position="567"/>
    </location>
</feature>
<name>C7NKB6_KYTSD</name>
<dbReference type="RefSeq" id="WP_015779894.1">
    <property type="nucleotide sequence ID" value="NC_013169.1"/>
</dbReference>
<evidence type="ECO:0000256" key="1">
    <source>
        <dbReference type="ARBA" id="ARBA00004193"/>
    </source>
</evidence>
<dbReference type="HOGENOM" id="CLU_017028_7_0_11"/>
<sequence length="567" mass="61998">MSTNRKAAIAASICAAALTLTACADSEREEGGGGGNEGSNSGNGGEGASGGTLTFGATGEPKLFDPFYATDGETFRITRQIFEGLLEIKPGTAEVGPGLATEWESNDDGTEWTFTLKEGVKFHDGTPFNAEAVCKNFERMYDQKGAGQSPSVSAYWQDTMGGFKDGKAESLYEGCEAPEDNKAVITIANSTSKFPTMLTLAALAMQSPTAMDKYKANEVKAQGEGFVYPEYATKHPTGTGPFTFDKYDTSNKTITIKRNEDYHGDKAKLDEVIFKVIPDESTRKQELKAGSIDGYDLPNPIDWKSLEDEGHQVMKRDPFNILYLGLNPTENEKLKDPNVRRAIAMAINREELKTTQLPENAEVASQFMPSTVKGYNDELEAIPHDVEEAKKLLKEAGAENLELEFWWPAEVSRPYMPDPQKIFEAVRADLEEAGITVKANSKPWNGGYLDGVDTGQAQAFLLGWTGDYDSPDNFIGTFFGSTENRFATGEYEWGQELAKDLKDADAIVDDAEREAKYKELNAQLVEEYLPAVPLTHSPPAIVVSQNVEGLVSSPLTGEQFDTVSIKE</sequence>
<feature type="domain" description="Solute-binding protein family 5" evidence="7">
    <location>
        <begin position="94"/>
        <end position="484"/>
    </location>
</feature>
<feature type="region of interest" description="Disordered" evidence="5">
    <location>
        <begin position="26"/>
        <end position="55"/>
    </location>
</feature>
<feature type="signal peptide" evidence="6">
    <location>
        <begin position="1"/>
        <end position="24"/>
    </location>
</feature>
<dbReference type="EMBL" id="CP001686">
    <property type="protein sequence ID" value="ACV06954.1"/>
    <property type="molecule type" value="Genomic_DNA"/>
</dbReference>
<dbReference type="GO" id="GO:0015833">
    <property type="term" value="P:peptide transport"/>
    <property type="evidence" value="ECO:0007669"/>
    <property type="project" value="TreeGrafter"/>
</dbReference>
<organism evidence="8 9">
    <name type="scientific">Kytococcus sedentarius (strain ATCC 14392 / DSM 20547 / JCM 11482 / CCUG 33030 / NBRC 15357 / NCTC 11040 / CCM 314 / 541)</name>
    <name type="common">Micrococcus sedentarius</name>
    <dbReference type="NCBI Taxonomy" id="478801"/>
    <lineage>
        <taxon>Bacteria</taxon>
        <taxon>Bacillati</taxon>
        <taxon>Actinomycetota</taxon>
        <taxon>Actinomycetes</taxon>
        <taxon>Micrococcales</taxon>
        <taxon>Kytococcaceae</taxon>
        <taxon>Kytococcus</taxon>
    </lineage>
</organism>
<dbReference type="AlphaFoldDB" id="C7NKB6"/>
<dbReference type="InterPro" id="IPR000914">
    <property type="entry name" value="SBP_5_dom"/>
</dbReference>
<dbReference type="InterPro" id="IPR030678">
    <property type="entry name" value="Peptide/Ni-bd"/>
</dbReference>
<protein>
    <submittedName>
        <fullName evidence="8">ABC-type dipeptide transport system, periplasmic component</fullName>
    </submittedName>
</protein>
<keyword evidence="4 6" id="KW-0732">Signal</keyword>
<dbReference type="CDD" id="cd08493">
    <property type="entry name" value="PBP2_DppA_like"/>
    <property type="match status" value="1"/>
</dbReference>
<feature type="compositionally biased region" description="Gly residues" evidence="5">
    <location>
        <begin position="32"/>
        <end position="50"/>
    </location>
</feature>
<dbReference type="GO" id="GO:1904680">
    <property type="term" value="F:peptide transmembrane transporter activity"/>
    <property type="evidence" value="ECO:0007669"/>
    <property type="project" value="TreeGrafter"/>
</dbReference>
<dbReference type="PIRSF" id="PIRSF002741">
    <property type="entry name" value="MppA"/>
    <property type="match status" value="1"/>
</dbReference>
<gene>
    <name evidence="8" type="ordered locus">Ksed_19540</name>
</gene>
<dbReference type="Gene3D" id="3.40.190.10">
    <property type="entry name" value="Periplasmic binding protein-like II"/>
    <property type="match status" value="1"/>
</dbReference>
<evidence type="ECO:0000313" key="9">
    <source>
        <dbReference type="Proteomes" id="UP000006666"/>
    </source>
</evidence>
<dbReference type="eggNOG" id="COG0747">
    <property type="taxonomic scope" value="Bacteria"/>
</dbReference>
<dbReference type="InterPro" id="IPR023765">
    <property type="entry name" value="SBP_5_CS"/>
</dbReference>
<dbReference type="Pfam" id="PF00496">
    <property type="entry name" value="SBP_bac_5"/>
    <property type="match status" value="1"/>
</dbReference>
<dbReference type="Gene3D" id="3.10.105.10">
    <property type="entry name" value="Dipeptide-binding Protein, Domain 3"/>
    <property type="match status" value="1"/>
</dbReference>
<dbReference type="SUPFAM" id="SSF53850">
    <property type="entry name" value="Periplasmic binding protein-like II"/>
    <property type="match status" value="1"/>
</dbReference>
<dbReference type="Proteomes" id="UP000006666">
    <property type="component" value="Chromosome"/>
</dbReference>
<keyword evidence="3" id="KW-0813">Transport</keyword>
<dbReference type="GO" id="GO:0043190">
    <property type="term" value="C:ATP-binding cassette (ABC) transporter complex"/>
    <property type="evidence" value="ECO:0007669"/>
    <property type="project" value="InterPro"/>
</dbReference>
<accession>C7NKB6</accession>
<dbReference type="Gene3D" id="3.90.76.10">
    <property type="entry name" value="Dipeptide-binding Protein, Domain 1"/>
    <property type="match status" value="1"/>
</dbReference>
<dbReference type="PROSITE" id="PS01040">
    <property type="entry name" value="SBP_BACTERIAL_5"/>
    <property type="match status" value="1"/>
</dbReference>
<dbReference type="KEGG" id="kse:Ksed_19540"/>
<evidence type="ECO:0000259" key="7">
    <source>
        <dbReference type="Pfam" id="PF00496"/>
    </source>
</evidence>
<reference evidence="8 9" key="1">
    <citation type="journal article" date="2009" name="Stand. Genomic Sci.">
        <title>Complete genome sequence of Kytococcus sedentarius type strain (541).</title>
        <authorList>
            <person name="Sims D."/>
            <person name="Brettin T."/>
            <person name="Detter J.C."/>
            <person name="Han C."/>
            <person name="Lapidus A."/>
            <person name="Copeland A."/>
            <person name="Glavina Del Rio T."/>
            <person name="Nolan M."/>
            <person name="Chen F."/>
            <person name="Lucas S."/>
            <person name="Tice H."/>
            <person name="Cheng J.F."/>
            <person name="Bruce D."/>
            <person name="Goodwin L."/>
            <person name="Pitluck S."/>
            <person name="Ovchinnikova G."/>
            <person name="Pati A."/>
            <person name="Ivanova N."/>
            <person name="Mavrommatis K."/>
            <person name="Chen A."/>
            <person name="Palaniappan K."/>
            <person name="D'haeseleer P."/>
            <person name="Chain P."/>
            <person name="Bristow J."/>
            <person name="Eisen J.A."/>
            <person name="Markowitz V."/>
            <person name="Hugenholtz P."/>
            <person name="Schneider S."/>
            <person name="Goker M."/>
            <person name="Pukall R."/>
            <person name="Kyrpides N.C."/>
            <person name="Klenk H.P."/>
        </authorList>
    </citation>
    <scope>NUCLEOTIDE SEQUENCE [LARGE SCALE GENOMIC DNA]</scope>
    <source>
        <strain evidence="9">ATCC 14392 / DSM 20547 / JCM 11482 / CCUG 33030 / NBRC 15357 / NCTC 11040 / CCM 314 / 541</strain>
    </source>
</reference>
<comment type="subcellular location">
    <subcellularLocation>
        <location evidence="1">Cell membrane</location>
        <topology evidence="1">Lipid-anchor</topology>
    </subcellularLocation>
</comment>
<evidence type="ECO:0000256" key="3">
    <source>
        <dbReference type="ARBA" id="ARBA00022448"/>
    </source>
</evidence>
<comment type="similarity">
    <text evidence="2">Belongs to the bacterial solute-binding protein 5 family.</text>
</comment>
<dbReference type="GO" id="GO:0042597">
    <property type="term" value="C:periplasmic space"/>
    <property type="evidence" value="ECO:0007669"/>
    <property type="project" value="UniProtKB-ARBA"/>
</dbReference>
<proteinExistence type="inferred from homology"/>
<dbReference type="InterPro" id="IPR039424">
    <property type="entry name" value="SBP_5"/>
</dbReference>
<dbReference type="PANTHER" id="PTHR30290">
    <property type="entry name" value="PERIPLASMIC BINDING COMPONENT OF ABC TRANSPORTER"/>
    <property type="match status" value="1"/>
</dbReference>
<dbReference type="PROSITE" id="PS51257">
    <property type="entry name" value="PROKAR_LIPOPROTEIN"/>
    <property type="match status" value="1"/>
</dbReference>
<evidence type="ECO:0000256" key="6">
    <source>
        <dbReference type="SAM" id="SignalP"/>
    </source>
</evidence>
<dbReference type="STRING" id="478801.Ksed_19540"/>
<keyword evidence="9" id="KW-1185">Reference proteome</keyword>